<evidence type="ECO:0000256" key="2">
    <source>
        <dbReference type="ARBA" id="ARBA00008472"/>
    </source>
</evidence>
<organism evidence="13 14">
    <name type="scientific">Euzebya pacifica</name>
    <dbReference type="NCBI Taxonomy" id="1608957"/>
    <lineage>
        <taxon>Bacteria</taxon>
        <taxon>Bacillati</taxon>
        <taxon>Actinomycetota</taxon>
        <taxon>Nitriliruptoria</taxon>
        <taxon>Euzebyales</taxon>
    </lineage>
</organism>
<dbReference type="HAMAP" id="MF_01394">
    <property type="entry name" value="NDH1_NuoA"/>
    <property type="match status" value="1"/>
</dbReference>
<dbReference type="KEGG" id="euz:DVS28_a4562"/>
<evidence type="ECO:0000313" key="14">
    <source>
        <dbReference type="Proteomes" id="UP000264006"/>
    </source>
</evidence>
<comment type="similarity">
    <text evidence="2 11 12">Belongs to the complex I subunit 3 family.</text>
</comment>
<evidence type="ECO:0000256" key="9">
    <source>
        <dbReference type="ARBA" id="ARBA00023027"/>
    </source>
</evidence>
<name>A0A346Y426_9ACTN</name>
<comment type="function">
    <text evidence="11">NDH-1 shuttles electrons from NADH, via FMN and iron-sulfur (Fe-S) centers, to quinones in the respiratory chain. The immediate electron acceptor for the enzyme in this species is believed to be a menaquinone. Couples the redox reaction to proton translocation (for every two electrons transferred, four hydrogen ions are translocated across the cytoplasmic membrane), and thus conserves the redox energy in a proton gradient.</text>
</comment>
<dbReference type="Pfam" id="PF00507">
    <property type="entry name" value="Oxidored_q4"/>
    <property type="match status" value="1"/>
</dbReference>
<evidence type="ECO:0000256" key="6">
    <source>
        <dbReference type="ARBA" id="ARBA00022719"/>
    </source>
</evidence>
<dbReference type="InterPro" id="IPR023043">
    <property type="entry name" value="NAD(P)H_OxRDtase_bac/plastid"/>
</dbReference>
<keyword evidence="14" id="KW-1185">Reference proteome</keyword>
<evidence type="ECO:0000256" key="8">
    <source>
        <dbReference type="ARBA" id="ARBA00022989"/>
    </source>
</evidence>
<evidence type="ECO:0000256" key="11">
    <source>
        <dbReference type="HAMAP-Rule" id="MF_01394"/>
    </source>
</evidence>
<dbReference type="GO" id="GO:0008137">
    <property type="term" value="F:NADH dehydrogenase (ubiquinone) activity"/>
    <property type="evidence" value="ECO:0007669"/>
    <property type="project" value="InterPro"/>
</dbReference>
<dbReference type="GO" id="GO:0030964">
    <property type="term" value="C:NADH dehydrogenase complex"/>
    <property type="evidence" value="ECO:0007669"/>
    <property type="project" value="TreeGrafter"/>
</dbReference>
<dbReference type="OrthoDB" id="9791970at2"/>
<dbReference type="PANTHER" id="PTHR11058">
    <property type="entry name" value="NADH-UBIQUINONE OXIDOREDUCTASE CHAIN 3"/>
    <property type="match status" value="1"/>
</dbReference>
<feature type="transmembrane region" description="Helical" evidence="11">
    <location>
        <begin position="6"/>
        <end position="25"/>
    </location>
</feature>
<dbReference type="EC" id="7.1.1.-" evidence="11"/>
<feature type="transmembrane region" description="Helical" evidence="11">
    <location>
        <begin position="90"/>
        <end position="112"/>
    </location>
</feature>
<evidence type="ECO:0000313" key="13">
    <source>
        <dbReference type="EMBL" id="AXV09223.1"/>
    </source>
</evidence>
<dbReference type="InterPro" id="IPR000440">
    <property type="entry name" value="NADH_UbQ/plastoQ_OxRdtase_su3"/>
</dbReference>
<evidence type="ECO:0000256" key="7">
    <source>
        <dbReference type="ARBA" id="ARBA00022967"/>
    </source>
</evidence>
<dbReference type="AlphaFoldDB" id="A0A346Y426"/>
<evidence type="ECO:0000256" key="1">
    <source>
        <dbReference type="ARBA" id="ARBA00004141"/>
    </source>
</evidence>
<proteinExistence type="inferred from homology"/>
<accession>A0A346Y426</accession>
<keyword evidence="6 11" id="KW-0874">Quinone</keyword>
<evidence type="ECO:0000256" key="10">
    <source>
        <dbReference type="ARBA" id="ARBA00023136"/>
    </source>
</evidence>
<dbReference type="GO" id="GO:0005886">
    <property type="term" value="C:plasma membrane"/>
    <property type="evidence" value="ECO:0007669"/>
    <property type="project" value="UniProtKB-SubCell"/>
</dbReference>
<dbReference type="Gene3D" id="1.20.58.1610">
    <property type="entry name" value="NADH:ubiquinone/plastoquinone oxidoreductase, chain 3"/>
    <property type="match status" value="1"/>
</dbReference>
<comment type="subunit">
    <text evidence="11">NDH-1 is composed of 14 different subunits. Subunits NuoA, H, J, K, L, M, N constitute the membrane sector of the complex.</text>
</comment>
<keyword evidence="13" id="KW-0830">Ubiquinone</keyword>
<dbReference type="InterPro" id="IPR038430">
    <property type="entry name" value="NDAH_ubi_oxred_su3_sf"/>
</dbReference>
<dbReference type="PANTHER" id="PTHR11058:SF22">
    <property type="entry name" value="NADH-QUINONE OXIDOREDUCTASE SUBUNIT A"/>
    <property type="match status" value="1"/>
</dbReference>
<keyword evidence="7 11" id="KW-1278">Translocase</keyword>
<feature type="transmembrane region" description="Helical" evidence="11">
    <location>
        <begin position="63"/>
        <end position="84"/>
    </location>
</feature>
<dbReference type="GO" id="GO:0048038">
    <property type="term" value="F:quinone binding"/>
    <property type="evidence" value="ECO:0007669"/>
    <property type="project" value="UniProtKB-KW"/>
</dbReference>
<dbReference type="Proteomes" id="UP000264006">
    <property type="component" value="Chromosome"/>
</dbReference>
<comment type="catalytic activity">
    <reaction evidence="11 12">
        <text>a quinone + NADH + 5 H(+)(in) = a quinol + NAD(+) + 4 H(+)(out)</text>
        <dbReference type="Rhea" id="RHEA:57888"/>
        <dbReference type="ChEBI" id="CHEBI:15378"/>
        <dbReference type="ChEBI" id="CHEBI:24646"/>
        <dbReference type="ChEBI" id="CHEBI:57540"/>
        <dbReference type="ChEBI" id="CHEBI:57945"/>
        <dbReference type="ChEBI" id="CHEBI:132124"/>
    </reaction>
</comment>
<keyword evidence="9 11" id="KW-0520">NAD</keyword>
<keyword evidence="8 11" id="KW-1133">Transmembrane helix</keyword>
<keyword evidence="5 11" id="KW-0812">Transmembrane</keyword>
<evidence type="ECO:0000256" key="3">
    <source>
        <dbReference type="ARBA" id="ARBA00022448"/>
    </source>
</evidence>
<dbReference type="EMBL" id="CP031165">
    <property type="protein sequence ID" value="AXV09223.1"/>
    <property type="molecule type" value="Genomic_DNA"/>
</dbReference>
<evidence type="ECO:0000256" key="12">
    <source>
        <dbReference type="RuleBase" id="RU003639"/>
    </source>
</evidence>
<dbReference type="GO" id="GO:0050136">
    <property type="term" value="F:NADH dehydrogenase (quinone) (non-electrogenic) activity"/>
    <property type="evidence" value="ECO:0007669"/>
    <property type="project" value="UniProtKB-UniRule"/>
</dbReference>
<gene>
    <name evidence="11" type="primary">nuoA</name>
    <name evidence="13" type="ORF">DVS28_a4562</name>
</gene>
<dbReference type="RefSeq" id="WP_114593438.1">
    <property type="nucleotide sequence ID" value="NZ_CAXIBR010000027.1"/>
</dbReference>
<comment type="subcellular location">
    <subcellularLocation>
        <location evidence="11 12">Cell membrane</location>
        <topology evidence="11 12">Multi-pass membrane protein</topology>
    </subcellularLocation>
    <subcellularLocation>
        <location evidence="1">Membrane</location>
        <topology evidence="1">Multi-pass membrane protein</topology>
    </subcellularLocation>
</comment>
<keyword evidence="3 11" id="KW-0813">Transport</keyword>
<keyword evidence="4 11" id="KW-1003">Cell membrane</keyword>
<protein>
    <recommendedName>
        <fullName evidence="11">NADH-quinone oxidoreductase subunit A</fullName>
        <ecNumber evidence="11">7.1.1.-</ecNumber>
    </recommendedName>
    <alternativeName>
        <fullName evidence="11">NADH dehydrogenase I subunit A</fullName>
    </alternativeName>
    <alternativeName>
        <fullName evidence="11">NDH-1 subunit A</fullName>
    </alternativeName>
    <alternativeName>
        <fullName evidence="11">NUO1</fullName>
    </alternativeName>
</protein>
<reference evidence="13 14" key="1">
    <citation type="submission" date="2018-09" db="EMBL/GenBank/DDBJ databases">
        <title>Complete genome sequence of Euzebya sp. DY32-46 isolated from seawater of Pacific Ocean.</title>
        <authorList>
            <person name="Xu L."/>
            <person name="Wu Y.-H."/>
            <person name="Xu X.-W."/>
        </authorList>
    </citation>
    <scope>NUCLEOTIDE SEQUENCE [LARGE SCALE GENOMIC DNA]</scope>
    <source>
        <strain evidence="13 14">DY32-46</strain>
    </source>
</reference>
<evidence type="ECO:0000256" key="4">
    <source>
        <dbReference type="ARBA" id="ARBA00022475"/>
    </source>
</evidence>
<keyword evidence="10 11" id="KW-0472">Membrane</keyword>
<evidence type="ECO:0000256" key="5">
    <source>
        <dbReference type="ARBA" id="ARBA00022692"/>
    </source>
</evidence>
<sequence>MLVEYLPIVLLFAVATLFVVASVLVSAKLGPKNPSPAKEAPYESGIIPEPETAIAGQRFPVKFYLIAMLFIIFDVEAVFLYPWATVLAELSWYGLATMGVFIALLLESYYYVVRKGGLDWE</sequence>